<dbReference type="InterPro" id="IPR004443">
    <property type="entry name" value="YjeF_N_dom"/>
</dbReference>
<dbReference type="InterPro" id="IPR036652">
    <property type="entry name" value="YjeF_N_dom_sf"/>
</dbReference>
<dbReference type="Gene3D" id="3.40.50.10260">
    <property type="entry name" value="YjeF N-terminal domain"/>
    <property type="match status" value="1"/>
</dbReference>
<comment type="cofactor">
    <cofactor evidence="10">
        <name>K(+)</name>
        <dbReference type="ChEBI" id="CHEBI:29103"/>
    </cofactor>
    <text evidence="10">Binds 1 potassium ion per subunit.</text>
</comment>
<gene>
    <name evidence="10" type="primary">nnrE</name>
    <name evidence="12" type="ORF">FD14_GL002358</name>
</gene>
<evidence type="ECO:0000256" key="10">
    <source>
        <dbReference type="HAMAP-Rule" id="MF_01966"/>
    </source>
</evidence>
<comment type="catalytic activity">
    <reaction evidence="2 10">
        <text>(6R)-NADPHX = (6S)-NADPHX</text>
        <dbReference type="Rhea" id="RHEA:32227"/>
        <dbReference type="ChEBI" id="CHEBI:64076"/>
        <dbReference type="ChEBI" id="CHEBI:64077"/>
        <dbReference type="EC" id="5.1.99.6"/>
    </reaction>
</comment>
<evidence type="ECO:0000256" key="1">
    <source>
        <dbReference type="ARBA" id="ARBA00000013"/>
    </source>
</evidence>
<feature type="binding site" evidence="10">
    <location>
        <position position="154"/>
    </location>
    <ligand>
        <name>(6S)-NADPHX</name>
        <dbReference type="ChEBI" id="CHEBI:64076"/>
    </ligand>
</feature>
<evidence type="ECO:0000259" key="11">
    <source>
        <dbReference type="PROSITE" id="PS51385"/>
    </source>
</evidence>
<comment type="similarity">
    <text evidence="10">Belongs to the NnrE/AIBP family.</text>
</comment>
<dbReference type="EMBL" id="AYZM01000038">
    <property type="protein sequence ID" value="KRN26290.1"/>
    <property type="molecule type" value="Genomic_DNA"/>
</dbReference>
<evidence type="ECO:0000313" key="13">
    <source>
        <dbReference type="Proteomes" id="UP000051442"/>
    </source>
</evidence>
<dbReference type="PROSITE" id="PS51385">
    <property type="entry name" value="YJEF_N"/>
    <property type="match status" value="1"/>
</dbReference>
<dbReference type="GO" id="GO:0000166">
    <property type="term" value="F:nucleotide binding"/>
    <property type="evidence" value="ECO:0007669"/>
    <property type="project" value="UniProtKB-KW"/>
</dbReference>
<dbReference type="Pfam" id="PF03853">
    <property type="entry name" value="YjeF_N"/>
    <property type="match status" value="1"/>
</dbReference>
<dbReference type="SUPFAM" id="SSF64153">
    <property type="entry name" value="YjeF N-terminal domain-like"/>
    <property type="match status" value="1"/>
</dbReference>
<comment type="function">
    <text evidence="10">Catalyzes the epimerization of the S- and R-forms of NAD(P)HX, a damaged form of NAD(P)H that is a result of enzymatic or heat-dependent hydration. This is a prerequisite for the S-specific NAD(P)H-hydrate dehydratase to allow the repair of both epimers of NAD(P)HX.</text>
</comment>
<comment type="caution">
    <text evidence="12">The sequence shown here is derived from an EMBL/GenBank/DDBJ whole genome shotgun (WGS) entry which is preliminary data.</text>
</comment>
<protein>
    <recommendedName>
        <fullName evidence="3 10">NAD(P)H-hydrate epimerase</fullName>
        <ecNumber evidence="3 10">5.1.99.6</ecNumber>
    </recommendedName>
    <alternativeName>
        <fullName evidence="10">NAD(P)HX epimerase</fullName>
    </alternativeName>
</protein>
<dbReference type="PANTHER" id="PTHR13232:SF10">
    <property type="entry name" value="NAD(P)H-HYDRATE EPIMERASE"/>
    <property type="match status" value="1"/>
</dbReference>
<evidence type="ECO:0000256" key="8">
    <source>
        <dbReference type="ARBA" id="ARBA00023027"/>
    </source>
</evidence>
<evidence type="ECO:0000256" key="7">
    <source>
        <dbReference type="ARBA" id="ARBA00022958"/>
    </source>
</evidence>
<dbReference type="OrthoDB" id="9806925at2"/>
<dbReference type="RefSeq" id="WP_057151681.1">
    <property type="nucleotide sequence ID" value="NZ_AYZM01000038.1"/>
</dbReference>
<reference evidence="12 13" key="1">
    <citation type="journal article" date="2015" name="Genome Announc.">
        <title>Expanding the biotechnology potential of lactobacilli through comparative genomics of 213 strains and associated genera.</title>
        <authorList>
            <person name="Sun Z."/>
            <person name="Harris H.M."/>
            <person name="McCann A."/>
            <person name="Guo C."/>
            <person name="Argimon S."/>
            <person name="Zhang W."/>
            <person name="Yang X."/>
            <person name="Jeffery I.B."/>
            <person name="Cooney J.C."/>
            <person name="Kagawa T.F."/>
            <person name="Liu W."/>
            <person name="Song Y."/>
            <person name="Salvetti E."/>
            <person name="Wrobel A."/>
            <person name="Rasinkangas P."/>
            <person name="Parkhill J."/>
            <person name="Rea M.C."/>
            <person name="O'Sullivan O."/>
            <person name="Ritari J."/>
            <person name="Douillard F.P."/>
            <person name="Paul Ross R."/>
            <person name="Yang R."/>
            <person name="Briner A.E."/>
            <person name="Felis G.E."/>
            <person name="de Vos W.M."/>
            <person name="Barrangou R."/>
            <person name="Klaenhammer T.R."/>
            <person name="Caufield P.W."/>
            <person name="Cui Y."/>
            <person name="Zhang H."/>
            <person name="O'Toole P.W."/>
        </authorList>
    </citation>
    <scope>NUCLEOTIDE SEQUENCE [LARGE SCALE GENOMIC DNA]</scope>
    <source>
        <strain evidence="12 13">DSM 23365</strain>
    </source>
</reference>
<feature type="binding site" evidence="10">
    <location>
        <begin position="125"/>
        <end position="131"/>
    </location>
    <ligand>
        <name>(6S)-NADPHX</name>
        <dbReference type="ChEBI" id="CHEBI:64076"/>
    </ligand>
</feature>
<evidence type="ECO:0000256" key="2">
    <source>
        <dbReference type="ARBA" id="ARBA00000909"/>
    </source>
</evidence>
<keyword evidence="8 10" id="KW-0520">NAD</keyword>
<evidence type="ECO:0000313" key="12">
    <source>
        <dbReference type="EMBL" id="KRN26290.1"/>
    </source>
</evidence>
<dbReference type="AlphaFoldDB" id="A0A0R2FCM7"/>
<dbReference type="Proteomes" id="UP000051442">
    <property type="component" value="Unassembled WGS sequence"/>
</dbReference>
<sequence>MSKTVTIAEAREADQHTIQTIGIPSMVLMERAALGATQRLLDGDFDLTHVLVVAGTGNNGGDGLAIARLLHARHVPVTVMLTGDANRTSTETGQQLHALTYYHIPVVPATTAMDGYTTIVDAIFGIGLDRTVTGKFADWINAMNATGTPILSVDVPSGLNADTGEPQGATVKATATSTFAYAKQGFVTSSGEQYTGKLFVEDIGVYLNDVFPD</sequence>
<dbReference type="NCBIfam" id="TIGR00197">
    <property type="entry name" value="yjeF_nterm"/>
    <property type="match status" value="1"/>
</dbReference>
<comment type="caution">
    <text evidence="10">Lacks conserved residue(s) required for the propagation of feature annotation.</text>
</comment>
<keyword evidence="6 10" id="KW-0521">NADP</keyword>
<keyword evidence="4 10" id="KW-0479">Metal-binding</keyword>
<dbReference type="PATRIC" id="fig|1423804.4.peg.2552"/>
<organism evidence="12 13">
    <name type="scientific">Secundilactobacillus similis DSM 23365 = JCM 2765</name>
    <dbReference type="NCBI Taxonomy" id="1423804"/>
    <lineage>
        <taxon>Bacteria</taxon>
        <taxon>Bacillati</taxon>
        <taxon>Bacillota</taxon>
        <taxon>Bacilli</taxon>
        <taxon>Lactobacillales</taxon>
        <taxon>Lactobacillaceae</taxon>
        <taxon>Secundilactobacillus</taxon>
    </lineage>
</organism>
<dbReference type="GO" id="GO:0052856">
    <property type="term" value="F:NAD(P)HX epimerase activity"/>
    <property type="evidence" value="ECO:0007669"/>
    <property type="project" value="UniProtKB-UniRule"/>
</dbReference>
<evidence type="ECO:0000256" key="4">
    <source>
        <dbReference type="ARBA" id="ARBA00022723"/>
    </source>
</evidence>
<keyword evidence="7 10" id="KW-0630">Potassium</keyword>
<dbReference type="InterPro" id="IPR032976">
    <property type="entry name" value="YJEFN_prot_NAXE-like"/>
</dbReference>
<evidence type="ECO:0000256" key="5">
    <source>
        <dbReference type="ARBA" id="ARBA00022741"/>
    </source>
</evidence>
<evidence type="ECO:0000256" key="3">
    <source>
        <dbReference type="ARBA" id="ARBA00012228"/>
    </source>
</evidence>
<name>A0A0R2FCM7_9LACO</name>
<feature type="binding site" evidence="10">
    <location>
        <position position="121"/>
    </location>
    <ligand>
        <name>K(+)</name>
        <dbReference type="ChEBI" id="CHEBI:29103"/>
    </ligand>
</feature>
<dbReference type="HAMAP" id="MF_01966">
    <property type="entry name" value="NADHX_epimerase"/>
    <property type="match status" value="1"/>
</dbReference>
<evidence type="ECO:0000256" key="6">
    <source>
        <dbReference type="ARBA" id="ARBA00022857"/>
    </source>
</evidence>
<evidence type="ECO:0000256" key="9">
    <source>
        <dbReference type="ARBA" id="ARBA00023235"/>
    </source>
</evidence>
<dbReference type="GO" id="GO:0046872">
    <property type="term" value="F:metal ion binding"/>
    <property type="evidence" value="ECO:0007669"/>
    <property type="project" value="UniProtKB-KW"/>
</dbReference>
<dbReference type="EC" id="5.1.99.6" evidence="3 10"/>
<feature type="domain" description="YjeF N-terminal" evidence="11">
    <location>
        <begin position="10"/>
        <end position="211"/>
    </location>
</feature>
<accession>A0A0R2FCM7</accession>
<feature type="binding site" evidence="10">
    <location>
        <begin position="58"/>
        <end position="62"/>
    </location>
    <ligand>
        <name>(6S)-NADPHX</name>
        <dbReference type="ChEBI" id="CHEBI:64076"/>
    </ligand>
</feature>
<feature type="binding site" evidence="10">
    <location>
        <position position="157"/>
    </location>
    <ligand>
        <name>K(+)</name>
        <dbReference type="ChEBI" id="CHEBI:29103"/>
    </ligand>
</feature>
<dbReference type="STRING" id="1423804.FD14_GL002358"/>
<keyword evidence="9 10" id="KW-0413">Isomerase</keyword>
<keyword evidence="13" id="KW-1185">Reference proteome</keyword>
<keyword evidence="5 10" id="KW-0547">Nucleotide-binding</keyword>
<proteinExistence type="inferred from homology"/>
<dbReference type="PANTHER" id="PTHR13232">
    <property type="entry name" value="NAD(P)H-HYDRATE EPIMERASE"/>
    <property type="match status" value="1"/>
</dbReference>
<comment type="catalytic activity">
    <reaction evidence="1 10">
        <text>(6R)-NADHX = (6S)-NADHX</text>
        <dbReference type="Rhea" id="RHEA:32215"/>
        <dbReference type="ChEBI" id="CHEBI:64074"/>
        <dbReference type="ChEBI" id="CHEBI:64075"/>
        <dbReference type="EC" id="5.1.99.6"/>
    </reaction>
</comment>
<feature type="binding site" evidence="10">
    <location>
        <position position="59"/>
    </location>
    <ligand>
        <name>K(+)</name>
        <dbReference type="ChEBI" id="CHEBI:29103"/>
    </ligand>
</feature>